<dbReference type="Pfam" id="PF00144">
    <property type="entry name" value="Beta-lactamase"/>
    <property type="match status" value="1"/>
</dbReference>
<sequence length="369" mass="40481">MLLGIICLSLALHYWLSDRNAVMRALFTVQAPIARLSAKCSEGAPDWLGEMTSHGIVRLKALSTQVAFVDEQGKLSHCETGWKSTMLLSEMVDQDTRFRYGSLTKPITAAKVLDLVKEEKLTLQSALDDLFSMPEGTGSVGDVTVGQLLSHRSGIRGQIFVNNMTPVCPYALSDLISSGNVGSVGDFQYSNLGYCILGEVIAVATGRSYRSAVESSYYLSERNIGYVQYDEAVDEVERDFRFNDFYGRNLKGRFDYDAISSTAGMSGSASAYALLLRDLIKGAAPDFFYSGDCDSSVFKKCYGYAFYEYSPVSEKAYQIKEGYLPGASGVAVINENREIFVWLGNSDTDNAAAGQNMKGFLAELAKTRF</sequence>
<dbReference type="PANTHER" id="PTHR46825">
    <property type="entry name" value="D-ALANYL-D-ALANINE-CARBOXYPEPTIDASE/ENDOPEPTIDASE AMPH"/>
    <property type="match status" value="1"/>
</dbReference>
<organism evidence="2 3">
    <name type="scientific">Marinobacter daqiaonensis</name>
    <dbReference type="NCBI Taxonomy" id="650891"/>
    <lineage>
        <taxon>Bacteria</taxon>
        <taxon>Pseudomonadati</taxon>
        <taxon>Pseudomonadota</taxon>
        <taxon>Gammaproteobacteria</taxon>
        <taxon>Pseudomonadales</taxon>
        <taxon>Marinobacteraceae</taxon>
        <taxon>Marinobacter</taxon>
    </lineage>
</organism>
<keyword evidence="3" id="KW-1185">Reference proteome</keyword>
<dbReference type="AlphaFoldDB" id="A0A1I6HB88"/>
<dbReference type="InterPro" id="IPR001466">
    <property type="entry name" value="Beta-lactam-related"/>
</dbReference>
<dbReference type="EMBL" id="FOYW01000001">
    <property type="protein sequence ID" value="SFR51537.1"/>
    <property type="molecule type" value="Genomic_DNA"/>
</dbReference>
<evidence type="ECO:0000259" key="1">
    <source>
        <dbReference type="Pfam" id="PF00144"/>
    </source>
</evidence>
<dbReference type="STRING" id="650891.SAMN05216203_1052"/>
<name>A0A1I6HB88_9GAMM</name>
<reference evidence="2 3" key="1">
    <citation type="submission" date="2016-10" db="EMBL/GenBank/DDBJ databases">
        <authorList>
            <person name="de Groot N.N."/>
        </authorList>
    </citation>
    <scope>NUCLEOTIDE SEQUENCE [LARGE SCALE GENOMIC DNA]</scope>
    <source>
        <strain evidence="2 3">CGMCC 1.9167</strain>
    </source>
</reference>
<gene>
    <name evidence="2" type="ORF">SAMN05216203_1052</name>
</gene>
<dbReference type="InterPro" id="IPR012338">
    <property type="entry name" value="Beta-lactam/transpept-like"/>
</dbReference>
<evidence type="ECO:0000313" key="3">
    <source>
        <dbReference type="Proteomes" id="UP000198644"/>
    </source>
</evidence>
<dbReference type="InterPro" id="IPR050491">
    <property type="entry name" value="AmpC-like"/>
</dbReference>
<accession>A0A1I6HB88</accession>
<evidence type="ECO:0000313" key="2">
    <source>
        <dbReference type="EMBL" id="SFR51537.1"/>
    </source>
</evidence>
<dbReference type="Proteomes" id="UP000198644">
    <property type="component" value="Unassembled WGS sequence"/>
</dbReference>
<dbReference type="SUPFAM" id="SSF56601">
    <property type="entry name" value="beta-lactamase/transpeptidase-like"/>
    <property type="match status" value="1"/>
</dbReference>
<dbReference type="PANTHER" id="PTHR46825:SF9">
    <property type="entry name" value="BETA-LACTAMASE-RELATED DOMAIN-CONTAINING PROTEIN"/>
    <property type="match status" value="1"/>
</dbReference>
<dbReference type="Gene3D" id="3.40.710.10">
    <property type="entry name" value="DD-peptidase/beta-lactamase superfamily"/>
    <property type="match status" value="1"/>
</dbReference>
<proteinExistence type="predicted"/>
<protein>
    <submittedName>
        <fullName evidence="2">CubicO group peptidase, beta-lactamase class C family</fullName>
    </submittedName>
</protein>
<feature type="domain" description="Beta-lactamase-related" evidence="1">
    <location>
        <begin position="92"/>
        <end position="350"/>
    </location>
</feature>